<protein>
    <submittedName>
        <fullName evidence="3">Uncharacterized protein</fullName>
    </submittedName>
</protein>
<dbReference type="KEGG" id="nsr:NS506_07555"/>
<keyword evidence="1" id="KW-0472">Membrane</keyword>
<keyword evidence="4" id="KW-1185">Reference proteome</keyword>
<evidence type="ECO:0000313" key="2">
    <source>
        <dbReference type="EMBL" id="APB01575.1"/>
    </source>
</evidence>
<sequence length="53" mass="5656">MNRDTRSLITAAFTLLVGVLALTLTTSWFWPILILVLGGIGLTAALVTPARES</sequence>
<evidence type="ECO:0000313" key="4">
    <source>
        <dbReference type="Proteomes" id="UP000037179"/>
    </source>
</evidence>
<dbReference type="Proteomes" id="UP000037179">
    <property type="component" value="Unassembled WGS sequence"/>
</dbReference>
<dbReference type="EMBL" id="CP017839">
    <property type="protein sequence ID" value="APB01575.1"/>
    <property type="molecule type" value="Genomic_DNA"/>
</dbReference>
<reference evidence="2 5" key="3">
    <citation type="submission" date="2016-10" db="EMBL/GenBank/DDBJ databases">
        <title>Genome sequence of Nocardia seriolae strain EM150506, isolated from Anguila japonica.</title>
        <authorList>
            <person name="Han H.-J."/>
        </authorList>
    </citation>
    <scope>NUCLEOTIDE SEQUENCE [LARGE SCALE GENOMIC DNA]</scope>
    <source>
        <strain evidence="2 5">EM150506</strain>
    </source>
</reference>
<accession>A0A0B8N9P1</accession>
<evidence type="ECO:0000313" key="3">
    <source>
        <dbReference type="EMBL" id="GAP30584.1"/>
    </source>
</evidence>
<gene>
    <name evidence="2" type="ORF">NS506_07555</name>
    <name evidence="3" type="ORF">NSK11_contig00087-0005</name>
</gene>
<evidence type="ECO:0000313" key="5">
    <source>
        <dbReference type="Proteomes" id="UP000180166"/>
    </source>
</evidence>
<evidence type="ECO:0000256" key="1">
    <source>
        <dbReference type="SAM" id="Phobius"/>
    </source>
</evidence>
<reference evidence="4" key="1">
    <citation type="submission" date="2015-07" db="EMBL/GenBank/DDBJ databases">
        <title>Nocardia seriolae U-1 whole genome shotgun sequence.</title>
        <authorList>
            <person name="Imajoh M."/>
            <person name="Fukumoto Y."/>
            <person name="Sukeda M."/>
            <person name="Yamane J."/>
            <person name="Yamasaki K."/>
            <person name="Shimizu M."/>
            <person name="Ohnishi K."/>
            <person name="Oshima S."/>
        </authorList>
    </citation>
    <scope>NUCLEOTIDE SEQUENCE [LARGE SCALE GENOMIC DNA]</scope>
    <source>
        <strain evidence="4">U-1</strain>
    </source>
</reference>
<keyword evidence="1" id="KW-1133">Transmembrane helix</keyword>
<dbReference type="AlphaFoldDB" id="A0A0B8N9P1"/>
<dbReference type="EMBL" id="BBYQ01000087">
    <property type="protein sequence ID" value="GAP30584.1"/>
    <property type="molecule type" value="Genomic_DNA"/>
</dbReference>
<dbReference type="RefSeq" id="WP_143161180.1">
    <property type="nucleotide sequence ID" value="NZ_AP017900.1"/>
</dbReference>
<dbReference type="GeneID" id="93372505"/>
<keyword evidence="1" id="KW-0812">Transmembrane</keyword>
<organism evidence="3 4">
    <name type="scientific">Nocardia seriolae</name>
    <dbReference type="NCBI Taxonomy" id="37332"/>
    <lineage>
        <taxon>Bacteria</taxon>
        <taxon>Bacillati</taxon>
        <taxon>Actinomycetota</taxon>
        <taxon>Actinomycetes</taxon>
        <taxon>Mycobacteriales</taxon>
        <taxon>Nocardiaceae</taxon>
        <taxon>Nocardia</taxon>
    </lineage>
</organism>
<reference evidence="3 4" key="2">
    <citation type="journal article" date="2016" name="Genome Announc.">
        <title>Draft Genome Sequence of Erythromycin- and Oxytetracycline-Sensitive Nocardia seriolae Strain U-1 (NBRC 110359).</title>
        <authorList>
            <person name="Imajoh M."/>
            <person name="Sukeda M."/>
            <person name="Shimizu M."/>
            <person name="Yamane J."/>
            <person name="Ohnishi K."/>
            <person name="Oshima S."/>
        </authorList>
    </citation>
    <scope>NUCLEOTIDE SEQUENCE [LARGE SCALE GENOMIC DNA]</scope>
    <source>
        <strain evidence="3 4">U-1</strain>
    </source>
</reference>
<feature type="transmembrane region" description="Helical" evidence="1">
    <location>
        <begin position="31"/>
        <end position="50"/>
    </location>
</feature>
<dbReference type="Proteomes" id="UP000180166">
    <property type="component" value="Chromosome"/>
</dbReference>
<proteinExistence type="predicted"/>
<name>A0A0B8N9P1_9NOCA</name>